<keyword evidence="2" id="KW-0732">Signal</keyword>
<dbReference type="PANTHER" id="PTHR45648">
    <property type="entry name" value="GDSL LIPASE/ACYLHYDROLASE FAMILY PROTEIN (AFU_ORTHOLOGUE AFUA_4G14700)"/>
    <property type="match status" value="1"/>
</dbReference>
<dbReference type="Proteomes" id="UP001156706">
    <property type="component" value="Unassembled WGS sequence"/>
</dbReference>
<dbReference type="InterPro" id="IPR051058">
    <property type="entry name" value="GDSL_Est/Lipase"/>
</dbReference>
<keyword evidence="1" id="KW-0378">Hydrolase</keyword>
<sequence length="776" mass="79200">MKRFGLARTLITSALVAAAFAPAAQAAGNYSNIYFFGDSLTDTGAYFGLPGVPQNNRWTTRKPDGSVNDLYADILARHYGFTLKSVLAIDLGQGKVTAGGNNFAEGGGVVLPGSLAANDPVQTKLVPNQIGAHLASNTGKADPNALYMVWVGNNDLAAALANPASASTNGALAAEAVVAQVQRLKAAGAKHIIVGNAVDISRTPKLTSQVYGQVTAGVASALYGGVNNATTANTIAGGLAQQMGQGSNAALIGLMSGAIQAANGQATTLTGMQTAGAGAVKTTLNGSSTTLATYAVAATNAENAIATSYATTAVNAAVDALVGAGLINATVAAQLRAAAPAAVAANLVTPIQGKVGSTASAALASANSLAGSVFNNTLNAGLGKVGDVVAIDAFRMMTEVLANPTAFGYSNVTGTACADASNCVQGAAGFTPGAENFFFADGFHPTPKTHALLAQVLMSTLDAPYYAAQLAHTQPIARNAVQGVLDERVGQARSVGVLDTFARITRLSNDQDANSLGMQSNGRNAALTAGLDFQFNADTSIGMAFTQANSDTDFGNKAGGFDTNTRLLTGFVRYESGPISVAADASFGSARFREIRRNIQLGTLSRTEKGDTTGSQAALRVVGGYQLSLGDYSVTPTLSLAASETSVGGYAEKCGDIANATSCSTSMRYDKQRIDSMLLGAGVKLNADWGTFKPYASVMAYSEVKDEDRTVRAAQIGQQASFATDVYTPDTSYAVINVGTSASLSKTVNAYFSYSYTAGLSDEKRAAMSVGLQAAF</sequence>
<dbReference type="SUPFAM" id="SSF52266">
    <property type="entry name" value="SGNH hydrolase"/>
    <property type="match status" value="1"/>
</dbReference>
<organism evidence="4 5">
    <name type="scientific">Chitinimonas prasina</name>
    <dbReference type="NCBI Taxonomy" id="1434937"/>
    <lineage>
        <taxon>Bacteria</taxon>
        <taxon>Pseudomonadati</taxon>
        <taxon>Pseudomonadota</taxon>
        <taxon>Betaproteobacteria</taxon>
        <taxon>Neisseriales</taxon>
        <taxon>Chitinibacteraceae</taxon>
        <taxon>Chitinimonas</taxon>
    </lineage>
</organism>
<feature type="chain" id="PRO_5046618698" description="Autotransporter domain-containing protein" evidence="2">
    <location>
        <begin position="27"/>
        <end position="776"/>
    </location>
</feature>
<accession>A0ABQ5Y9C9</accession>
<dbReference type="InterPro" id="IPR036709">
    <property type="entry name" value="Autotransporte_beta_dom_sf"/>
</dbReference>
<evidence type="ECO:0000313" key="4">
    <source>
        <dbReference type="EMBL" id="GLR11522.1"/>
    </source>
</evidence>
<dbReference type="InterPro" id="IPR001087">
    <property type="entry name" value="GDSL"/>
</dbReference>
<dbReference type="SUPFAM" id="SSF103515">
    <property type="entry name" value="Autotransporter"/>
    <property type="match status" value="1"/>
</dbReference>
<protein>
    <recommendedName>
        <fullName evidence="3">Autotransporter domain-containing protein</fullName>
    </recommendedName>
</protein>
<dbReference type="Gene3D" id="2.40.128.130">
    <property type="entry name" value="Autotransporter beta-domain"/>
    <property type="match status" value="1"/>
</dbReference>
<dbReference type="InterPro" id="IPR008265">
    <property type="entry name" value="Lipase_GDSL_AS"/>
</dbReference>
<dbReference type="EMBL" id="BSOG01000001">
    <property type="protein sequence ID" value="GLR11522.1"/>
    <property type="molecule type" value="Genomic_DNA"/>
</dbReference>
<dbReference type="Pfam" id="PF00657">
    <property type="entry name" value="Lipase_GDSL"/>
    <property type="match status" value="1"/>
</dbReference>
<evidence type="ECO:0000313" key="5">
    <source>
        <dbReference type="Proteomes" id="UP001156706"/>
    </source>
</evidence>
<evidence type="ECO:0000256" key="1">
    <source>
        <dbReference type="ARBA" id="ARBA00022801"/>
    </source>
</evidence>
<dbReference type="InterPro" id="IPR005546">
    <property type="entry name" value="Autotransporte_beta"/>
</dbReference>
<proteinExistence type="predicted"/>
<gene>
    <name evidence="4" type="ORF">GCM10007907_03120</name>
</gene>
<feature type="signal peptide" evidence="2">
    <location>
        <begin position="1"/>
        <end position="26"/>
    </location>
</feature>
<comment type="caution">
    <text evidence="4">The sequence shown here is derived from an EMBL/GenBank/DDBJ whole genome shotgun (WGS) entry which is preliminary data.</text>
</comment>
<dbReference type="PROSITE" id="PS01098">
    <property type="entry name" value="LIPASE_GDSL_SER"/>
    <property type="match status" value="1"/>
</dbReference>
<dbReference type="Gene3D" id="3.40.50.1110">
    <property type="entry name" value="SGNH hydrolase"/>
    <property type="match status" value="1"/>
</dbReference>
<dbReference type="PANTHER" id="PTHR45648:SF22">
    <property type="entry name" value="GDSL LIPASE_ACYLHYDROLASE FAMILY PROTEIN (AFU_ORTHOLOGUE AFUA_4G14700)"/>
    <property type="match status" value="1"/>
</dbReference>
<dbReference type="Pfam" id="PF03797">
    <property type="entry name" value="Autotransporter"/>
    <property type="match status" value="1"/>
</dbReference>
<dbReference type="RefSeq" id="WP_284194675.1">
    <property type="nucleotide sequence ID" value="NZ_BSOG01000001.1"/>
</dbReference>
<evidence type="ECO:0000259" key="3">
    <source>
        <dbReference type="PROSITE" id="PS51208"/>
    </source>
</evidence>
<keyword evidence="5" id="KW-1185">Reference proteome</keyword>
<name>A0ABQ5Y9C9_9NEIS</name>
<reference evidence="5" key="1">
    <citation type="journal article" date="2019" name="Int. J. Syst. Evol. Microbiol.">
        <title>The Global Catalogue of Microorganisms (GCM) 10K type strain sequencing project: providing services to taxonomists for standard genome sequencing and annotation.</title>
        <authorList>
            <consortium name="The Broad Institute Genomics Platform"/>
            <consortium name="The Broad Institute Genome Sequencing Center for Infectious Disease"/>
            <person name="Wu L."/>
            <person name="Ma J."/>
        </authorList>
    </citation>
    <scope>NUCLEOTIDE SEQUENCE [LARGE SCALE GENOMIC DNA]</scope>
    <source>
        <strain evidence="5">NBRC 110044</strain>
    </source>
</reference>
<dbReference type="PROSITE" id="PS51208">
    <property type="entry name" value="AUTOTRANSPORTER"/>
    <property type="match status" value="1"/>
</dbReference>
<dbReference type="InterPro" id="IPR036514">
    <property type="entry name" value="SGNH_hydro_sf"/>
</dbReference>
<dbReference type="SMART" id="SM00869">
    <property type="entry name" value="Autotransporter"/>
    <property type="match status" value="1"/>
</dbReference>
<feature type="domain" description="Autotransporter" evidence="3">
    <location>
        <begin position="488"/>
        <end position="776"/>
    </location>
</feature>
<evidence type="ECO:0000256" key="2">
    <source>
        <dbReference type="SAM" id="SignalP"/>
    </source>
</evidence>